<dbReference type="SUPFAM" id="SSF54909">
    <property type="entry name" value="Dimeric alpha+beta barrel"/>
    <property type="match status" value="1"/>
</dbReference>
<gene>
    <name evidence="1" type="ORF">JK363_17130</name>
</gene>
<name>A0ABS1NEJ5_9ACTN</name>
<dbReference type="RefSeq" id="WP_201875776.1">
    <property type="nucleotide sequence ID" value="NZ_JAERRF010000009.1"/>
</dbReference>
<protein>
    <submittedName>
        <fullName evidence="1">L-rhamnose mutarotase</fullName>
    </submittedName>
</protein>
<accession>A0ABS1NEJ5</accession>
<reference evidence="1 2" key="1">
    <citation type="submission" date="2021-01" db="EMBL/GenBank/DDBJ databases">
        <title>WGS of actinomycetes isolated from Thailand.</title>
        <authorList>
            <person name="Thawai C."/>
        </authorList>
    </citation>
    <scope>NUCLEOTIDE SEQUENCE [LARGE SCALE GENOMIC DNA]</scope>
    <source>
        <strain evidence="1 2">CA1R205</strain>
    </source>
</reference>
<dbReference type="PANTHER" id="PTHR34389">
    <property type="entry name" value="L-RHAMNOSE MUTAROTASE"/>
    <property type="match status" value="1"/>
</dbReference>
<keyword evidence="2" id="KW-1185">Reference proteome</keyword>
<comment type="caution">
    <text evidence="1">The sequence shown here is derived from an EMBL/GenBank/DDBJ whole genome shotgun (WGS) entry which is preliminary data.</text>
</comment>
<dbReference type="Gene3D" id="3.30.70.100">
    <property type="match status" value="1"/>
</dbReference>
<organism evidence="1 2">
    <name type="scientific">Streptomyces coffeae</name>
    <dbReference type="NCBI Taxonomy" id="621382"/>
    <lineage>
        <taxon>Bacteria</taxon>
        <taxon>Bacillati</taxon>
        <taxon>Actinomycetota</taxon>
        <taxon>Actinomycetes</taxon>
        <taxon>Kitasatosporales</taxon>
        <taxon>Streptomycetaceae</taxon>
        <taxon>Streptomyces</taxon>
    </lineage>
</organism>
<dbReference type="InterPro" id="IPR011008">
    <property type="entry name" value="Dimeric_a/b-barrel"/>
</dbReference>
<dbReference type="InterPro" id="IPR008000">
    <property type="entry name" value="Rham/fucose_mutarotase"/>
</dbReference>
<proteinExistence type="predicted"/>
<evidence type="ECO:0000313" key="1">
    <source>
        <dbReference type="EMBL" id="MBL1098354.1"/>
    </source>
</evidence>
<dbReference type="Proteomes" id="UP000634229">
    <property type="component" value="Unassembled WGS sequence"/>
</dbReference>
<dbReference type="EMBL" id="JAERRF010000009">
    <property type="protein sequence ID" value="MBL1098354.1"/>
    <property type="molecule type" value="Genomic_DNA"/>
</dbReference>
<dbReference type="Pfam" id="PF05336">
    <property type="entry name" value="rhaM"/>
    <property type="match status" value="1"/>
</dbReference>
<sequence>MMRVAQVVRIRPEKADEYRRLHRAVPEAVLDRLRRCHIANYSIHLLGDRLFGYFEYHGEDLAADLALMAGDPATQEWWRLTSPCQEPVEEAAPGEWWASMEQVFLMK</sequence>
<dbReference type="PANTHER" id="PTHR34389:SF2">
    <property type="entry name" value="L-RHAMNOSE MUTAROTASE"/>
    <property type="match status" value="1"/>
</dbReference>
<evidence type="ECO:0000313" key="2">
    <source>
        <dbReference type="Proteomes" id="UP000634229"/>
    </source>
</evidence>